<evidence type="ECO:0000313" key="3">
    <source>
        <dbReference type="Proteomes" id="UP001232992"/>
    </source>
</evidence>
<feature type="transmembrane region" description="Helical" evidence="1">
    <location>
        <begin position="36"/>
        <end position="53"/>
    </location>
</feature>
<protein>
    <submittedName>
        <fullName evidence="2">Uncharacterized protein</fullName>
    </submittedName>
</protein>
<gene>
    <name evidence="2" type="ORF">PMH09_09035</name>
</gene>
<evidence type="ECO:0000256" key="1">
    <source>
        <dbReference type="SAM" id="Phobius"/>
    </source>
</evidence>
<reference evidence="2 3" key="1">
    <citation type="submission" date="2023-01" db="EMBL/GenBank/DDBJ databases">
        <title>Novel diversity within Roseofilum (Cyanobacteria; Desertifilaceae) from marine benthic mats with descriptions of four novel species.</title>
        <authorList>
            <person name="Wang Y."/>
            <person name="Berthold D.E."/>
            <person name="Hu J."/>
            <person name="Lefler F.W."/>
            <person name="Laughinghouse H.D. IV."/>
        </authorList>
    </citation>
    <scope>NUCLEOTIDE SEQUENCE [LARGE SCALE GENOMIC DNA]</scope>
    <source>
        <strain evidence="2 3">BLCC-M143</strain>
    </source>
</reference>
<dbReference type="RefSeq" id="WP_283757997.1">
    <property type="nucleotide sequence ID" value="NZ_JAQOSQ010000007.1"/>
</dbReference>
<keyword evidence="1" id="KW-0472">Membrane</keyword>
<sequence>MKVNRTRKSRSPASGRWLFFLTLITILIAWNWQLLLATSLGIAMMVLLYRMQAWNWEKVATDTRRLLAGPNRQLTLAVTGGGLFTLGTYMAISVWLEAENGWVAASQILQSLGIVAILAFLVGRAIASPTQQQEIELDALLMDLTHGQPLRRLLAVRRINRFIYTRHGKQERPVVLSALRLMYSREEEAAVRDAILDTVKGISGRSPLSQVPASSSPLSIPLNLRSESRLSVSATEDTLH</sequence>
<feature type="transmembrane region" description="Helical" evidence="1">
    <location>
        <begin position="108"/>
        <end position="127"/>
    </location>
</feature>
<dbReference type="EMBL" id="JAQOSQ010000007">
    <property type="protein sequence ID" value="MDJ1183342.1"/>
    <property type="molecule type" value="Genomic_DNA"/>
</dbReference>
<evidence type="ECO:0000313" key="2">
    <source>
        <dbReference type="EMBL" id="MDJ1183342.1"/>
    </source>
</evidence>
<organism evidence="2 3">
    <name type="scientific">Roseofilum casamattae BLCC-M143</name>
    <dbReference type="NCBI Taxonomy" id="3022442"/>
    <lineage>
        <taxon>Bacteria</taxon>
        <taxon>Bacillati</taxon>
        <taxon>Cyanobacteriota</taxon>
        <taxon>Cyanophyceae</taxon>
        <taxon>Desertifilales</taxon>
        <taxon>Desertifilaceae</taxon>
        <taxon>Roseofilum</taxon>
        <taxon>Roseofilum casamattae</taxon>
    </lineage>
</organism>
<feature type="transmembrane region" description="Helical" evidence="1">
    <location>
        <begin position="74"/>
        <end position="96"/>
    </location>
</feature>
<proteinExistence type="predicted"/>
<accession>A0ABT7BVX1</accession>
<keyword evidence="1" id="KW-0812">Transmembrane</keyword>
<keyword evidence="1" id="KW-1133">Transmembrane helix</keyword>
<comment type="caution">
    <text evidence="2">The sequence shown here is derived from an EMBL/GenBank/DDBJ whole genome shotgun (WGS) entry which is preliminary data.</text>
</comment>
<name>A0ABT7BVX1_9CYAN</name>
<feature type="transmembrane region" description="Helical" evidence="1">
    <location>
        <begin position="12"/>
        <end position="30"/>
    </location>
</feature>
<dbReference type="Proteomes" id="UP001232992">
    <property type="component" value="Unassembled WGS sequence"/>
</dbReference>
<keyword evidence="3" id="KW-1185">Reference proteome</keyword>